<dbReference type="CDD" id="cd12148">
    <property type="entry name" value="fungal_TF_MHR"/>
    <property type="match status" value="1"/>
</dbReference>
<name>A0A0J9WUU3_FUSO4</name>
<protein>
    <recommendedName>
        <fullName evidence="3">Zn(2)-C6 fungal-type domain-containing protein</fullName>
    </recommendedName>
</protein>
<dbReference type="CDD" id="cd00067">
    <property type="entry name" value="GAL4"/>
    <property type="match status" value="1"/>
</dbReference>
<dbReference type="Proteomes" id="UP000009097">
    <property type="component" value="Unassembled WGS sequence"/>
</dbReference>
<proteinExistence type="predicted"/>
<dbReference type="RefSeq" id="XP_018256427.1">
    <property type="nucleotide sequence ID" value="XM_018402614.1"/>
</dbReference>
<dbReference type="VEuPathDB" id="FungiDB:FOXG_22216"/>
<dbReference type="PROSITE" id="PS00463">
    <property type="entry name" value="ZN2_CY6_FUNGAL_1"/>
    <property type="match status" value="1"/>
</dbReference>
<evidence type="ECO:0000313" key="5">
    <source>
        <dbReference type="Proteomes" id="UP000009097"/>
    </source>
</evidence>
<reference evidence="4" key="1">
    <citation type="submission" date="2007-04" db="EMBL/GenBank/DDBJ databases">
        <authorList>
            <consortium name="The Broad Institute Genome Sequencing Platform"/>
            <person name="Birren B."/>
            <person name="Lander E."/>
            <person name="Galagan J."/>
            <person name="Nusbaum C."/>
            <person name="Devon K."/>
            <person name="Ma L.-J."/>
            <person name="Jaffe D."/>
            <person name="Butler J."/>
            <person name="Alvarez P."/>
            <person name="Gnerre S."/>
            <person name="Grabherr M."/>
            <person name="Kleber M."/>
            <person name="Mauceli E."/>
            <person name="Brockman W."/>
            <person name="MacCallum I.A."/>
            <person name="Young S."/>
            <person name="LaButti K."/>
            <person name="DeCaprio D."/>
            <person name="Crawford M."/>
            <person name="Koehrsen M."/>
            <person name="Engels R."/>
            <person name="Montgomery P."/>
            <person name="Pearson M."/>
            <person name="Howarth C."/>
            <person name="Larson L."/>
            <person name="White J."/>
            <person name="O'Leary S."/>
            <person name="Kodira C."/>
            <person name="Zeng Q."/>
            <person name="Yandava C."/>
            <person name="Alvarado L."/>
            <person name="Kistler C."/>
            <person name="Shim W.-B."/>
            <person name="Kang S."/>
            <person name="Woloshuk C."/>
        </authorList>
    </citation>
    <scope>NUCLEOTIDE SEQUENCE</scope>
    <source>
        <strain evidence="4">4287</strain>
    </source>
</reference>
<evidence type="ECO:0000259" key="3">
    <source>
        <dbReference type="PROSITE" id="PS50048"/>
    </source>
</evidence>
<dbReference type="EMBL" id="DS231725">
    <property type="protein sequence ID" value="KNB18382.1"/>
    <property type="molecule type" value="Genomic_DNA"/>
</dbReference>
<keyword evidence="1" id="KW-0539">Nucleus</keyword>
<feature type="region of interest" description="Disordered" evidence="2">
    <location>
        <begin position="19"/>
        <end position="78"/>
    </location>
</feature>
<feature type="domain" description="Zn(2)-C6 fungal-type" evidence="3">
    <location>
        <begin position="88"/>
        <end position="120"/>
    </location>
</feature>
<dbReference type="KEGG" id="fox:FOXG_22216"/>
<feature type="region of interest" description="Disordered" evidence="2">
    <location>
        <begin position="110"/>
        <end position="129"/>
    </location>
</feature>
<feature type="compositionally biased region" description="Low complexity" evidence="2">
    <location>
        <begin position="61"/>
        <end position="72"/>
    </location>
</feature>
<dbReference type="InterPro" id="IPR036864">
    <property type="entry name" value="Zn2-C6_fun-type_DNA-bd_sf"/>
</dbReference>
<dbReference type="OrthoDB" id="10261408at2759"/>
<dbReference type="PANTHER" id="PTHR47256:SF1">
    <property type="entry name" value="ZN(II)2CYS6 TRANSCRIPTION FACTOR (EUROFUNG)"/>
    <property type="match status" value="1"/>
</dbReference>
<dbReference type="SUPFAM" id="SSF57701">
    <property type="entry name" value="Zn2/Cys6 DNA-binding domain"/>
    <property type="match status" value="1"/>
</dbReference>
<evidence type="ECO:0000313" key="4">
    <source>
        <dbReference type="EMBL" id="KNB18382.1"/>
    </source>
</evidence>
<dbReference type="GO" id="GO:0000981">
    <property type="term" value="F:DNA-binding transcription factor activity, RNA polymerase II-specific"/>
    <property type="evidence" value="ECO:0007669"/>
    <property type="project" value="InterPro"/>
</dbReference>
<dbReference type="PANTHER" id="PTHR47256">
    <property type="entry name" value="ZN(II)2CYS6 TRANSCRIPTION FACTOR (EUROFUNG)-RELATED"/>
    <property type="match status" value="1"/>
</dbReference>
<dbReference type="InterPro" id="IPR053187">
    <property type="entry name" value="Notoamide_regulator"/>
</dbReference>
<sequence>MNVLYLFGSHNHTALSTCRNRKLSDSSPMVNPRPVFEPSIMSKRYRQLLPIPDTEGKSPDSHPSGTSSTPRSSSDELLKRQRIGTQLACNACRKRKIRCDGRRPQCEACRRRGEQDPCAYSENRSQGQSKETEQILELFDIMKTGPENLAIDILQIIRSHSDLDTAFSILQPRIGPTRHDSGQHWPAAATRYLGLDSELMARYSLPFPPLQPFESSILKAVLSTGRISNTDSETFGLPTNPESNPFPVHHPTQRSALVPGPCDERLQKLNISFWTTVPIPSDLAAKVILLYLQTDHPLLGTFDPDLFVNDLINCETRYCSRLLLSALMYWGCQIYSALDPTVKEYTLQFCEEAETRWSEEKPKDSFLALAGTQLLSLAYMGDGKNHYVLTYISEANSMGARLGLFGVDPTVTIPKTREESPELQSAISHAAWGSFNWIVLVSLFYQQPGVSYPEYPPTLPIPGNTLHHKLDDSSEPVQQTLRSAYMGDTFSVLCRFWRIIHEVTLRYYRDQPIPREDLSGHITLAFAEYKYRELIAWAETLPLSMMRSEHSPHHVLIFHIWLHVAILSIWHPFTARARKSQKPLRLKTFPCKRSSPDAAYIASTNQLKRLVVIYRKNYASSTYTMLWHTALVHIANAILGDKKSPTWRFYLLFCIQCYGHLRQAYRFAEAIGRSILSMALQQGNLSASEARRLMEQFEENQLTNPSEGIRATFMADLNLAMTDPTEASVESLAERFENIALFREYTNVEALSENELMELDDNAWDTL</sequence>
<organism evidence="4 5">
    <name type="scientific">Fusarium oxysporum f. sp. lycopersici (strain 4287 / CBS 123668 / FGSC 9935 / NRRL 34936)</name>
    <name type="common">Fusarium vascular wilt of tomato</name>
    <dbReference type="NCBI Taxonomy" id="426428"/>
    <lineage>
        <taxon>Eukaryota</taxon>
        <taxon>Fungi</taxon>
        <taxon>Dikarya</taxon>
        <taxon>Ascomycota</taxon>
        <taxon>Pezizomycotina</taxon>
        <taxon>Sordariomycetes</taxon>
        <taxon>Hypocreomycetidae</taxon>
        <taxon>Hypocreales</taxon>
        <taxon>Nectriaceae</taxon>
        <taxon>Fusarium</taxon>
        <taxon>Fusarium oxysporum species complex</taxon>
    </lineage>
</organism>
<dbReference type="SMART" id="SM00066">
    <property type="entry name" value="GAL4"/>
    <property type="match status" value="1"/>
</dbReference>
<evidence type="ECO:0000256" key="1">
    <source>
        <dbReference type="ARBA" id="ARBA00023242"/>
    </source>
</evidence>
<gene>
    <name evidence="4" type="ORF">FOXG_22216</name>
</gene>
<evidence type="ECO:0000256" key="2">
    <source>
        <dbReference type="SAM" id="MobiDB-lite"/>
    </source>
</evidence>
<dbReference type="GeneID" id="28962922"/>
<dbReference type="PROSITE" id="PS50048">
    <property type="entry name" value="ZN2_CY6_FUNGAL_2"/>
    <property type="match status" value="1"/>
</dbReference>
<reference evidence="4" key="2">
    <citation type="journal article" date="2010" name="Nature">
        <title>Comparative genomics reveals mobile pathogenicity chromosomes in Fusarium.</title>
        <authorList>
            <person name="Ma L.J."/>
            <person name="van der Does H.C."/>
            <person name="Borkovich K.A."/>
            <person name="Coleman J.J."/>
            <person name="Daboussi M.J."/>
            <person name="Di Pietro A."/>
            <person name="Dufresne M."/>
            <person name="Freitag M."/>
            <person name="Grabherr M."/>
            <person name="Henrissat B."/>
            <person name="Houterman P.M."/>
            <person name="Kang S."/>
            <person name="Shim W.B."/>
            <person name="Woloshuk C."/>
            <person name="Xie X."/>
            <person name="Xu J.R."/>
            <person name="Antoniw J."/>
            <person name="Baker S.E."/>
            <person name="Bluhm B.H."/>
            <person name="Breakspear A."/>
            <person name="Brown D.W."/>
            <person name="Butchko R.A."/>
            <person name="Chapman S."/>
            <person name="Coulson R."/>
            <person name="Coutinho P.M."/>
            <person name="Danchin E.G."/>
            <person name="Diener A."/>
            <person name="Gale L.R."/>
            <person name="Gardiner D.M."/>
            <person name="Goff S."/>
            <person name="Hammond-Kosack K.E."/>
            <person name="Hilburn K."/>
            <person name="Hua-Van A."/>
            <person name="Jonkers W."/>
            <person name="Kazan K."/>
            <person name="Kodira C.D."/>
            <person name="Koehrsen M."/>
            <person name="Kumar L."/>
            <person name="Lee Y.H."/>
            <person name="Li L."/>
            <person name="Manners J.M."/>
            <person name="Miranda-Saavedra D."/>
            <person name="Mukherjee M."/>
            <person name="Park G."/>
            <person name="Park J."/>
            <person name="Park S.Y."/>
            <person name="Proctor R.H."/>
            <person name="Regev A."/>
            <person name="Ruiz-Roldan M.C."/>
            <person name="Sain D."/>
            <person name="Sakthikumar S."/>
            <person name="Sykes S."/>
            <person name="Schwartz D.C."/>
            <person name="Turgeon B.G."/>
            <person name="Wapinski I."/>
            <person name="Yoder O."/>
            <person name="Young S."/>
            <person name="Zeng Q."/>
            <person name="Zhou S."/>
            <person name="Galagan J."/>
            <person name="Cuomo C.A."/>
            <person name="Kistler H.C."/>
            <person name="Rep M."/>
        </authorList>
    </citation>
    <scope>NUCLEOTIDE SEQUENCE [LARGE SCALE GENOMIC DNA]</scope>
    <source>
        <strain evidence="4">4287</strain>
    </source>
</reference>
<dbReference type="GO" id="GO:0008270">
    <property type="term" value="F:zinc ion binding"/>
    <property type="evidence" value="ECO:0007669"/>
    <property type="project" value="InterPro"/>
</dbReference>
<dbReference type="Pfam" id="PF00172">
    <property type="entry name" value="Zn_clus"/>
    <property type="match status" value="1"/>
</dbReference>
<dbReference type="InterPro" id="IPR001138">
    <property type="entry name" value="Zn2Cys6_DnaBD"/>
</dbReference>
<dbReference type="AlphaFoldDB" id="A0A0J9WUU3"/>
<dbReference type="Gene3D" id="4.10.240.10">
    <property type="entry name" value="Zn(2)-C6 fungal-type DNA-binding domain"/>
    <property type="match status" value="1"/>
</dbReference>
<accession>A0A0J9WUU3</accession>